<organism evidence="4 5">
    <name type="scientific">Streptomyces sp. 900105755</name>
    <dbReference type="NCBI Taxonomy" id="3154389"/>
    <lineage>
        <taxon>Bacteria</taxon>
        <taxon>Bacillati</taxon>
        <taxon>Actinomycetota</taxon>
        <taxon>Actinomycetes</taxon>
        <taxon>Kitasatosporales</taxon>
        <taxon>Streptomycetaceae</taxon>
        <taxon>Streptomyces</taxon>
    </lineage>
</organism>
<protein>
    <submittedName>
        <fullName evidence="4">TetR/AcrR family transcriptional regulator</fullName>
    </submittedName>
</protein>
<dbReference type="SUPFAM" id="SSF48498">
    <property type="entry name" value="Tetracyclin repressor-like, C-terminal domain"/>
    <property type="match status" value="1"/>
</dbReference>
<dbReference type="InterPro" id="IPR009057">
    <property type="entry name" value="Homeodomain-like_sf"/>
</dbReference>
<proteinExistence type="predicted"/>
<sequence length="233" mass="24551">MTIYVEGPIMPRITPERREARRAEIVAAARRCFSRDGFHQTSMPDIAAEAGVSAGAPYRYFASKEEIILAIASDAFRLVFEPVERLAARTDHASVADLLAASLEALNADTVTDAAGREVPVDELLRCAVQSWSELLRNDAVRAPAVEGFQGVLRGITEALRRGQAAGTVPPAVQPERAARVVMGLLHGCLLQRVAFGLTDTAGFGDELSALLAGVDATSGRGGANGTTGATPP</sequence>
<feature type="DNA-binding region" description="H-T-H motif" evidence="2">
    <location>
        <begin position="42"/>
        <end position="61"/>
    </location>
</feature>
<feature type="domain" description="HTH tetR-type" evidence="3">
    <location>
        <begin position="19"/>
        <end position="79"/>
    </location>
</feature>
<dbReference type="RefSeq" id="WP_351955022.1">
    <property type="nucleotide sequence ID" value="NZ_JBEOZM010000001.1"/>
</dbReference>
<dbReference type="EMBL" id="JBEOZM010000001">
    <property type="protein sequence ID" value="MER6266350.1"/>
    <property type="molecule type" value="Genomic_DNA"/>
</dbReference>
<name>A0ABV1T8I3_9ACTN</name>
<dbReference type="PANTHER" id="PTHR30055:SF229">
    <property type="entry name" value="HTH-TYPE TRANSCRIPTIONAL REPRESSOR RV1474C"/>
    <property type="match status" value="1"/>
</dbReference>
<comment type="caution">
    <text evidence="4">The sequence shown here is derived from an EMBL/GenBank/DDBJ whole genome shotgun (WGS) entry which is preliminary data.</text>
</comment>
<dbReference type="Proteomes" id="UP001490365">
    <property type="component" value="Unassembled WGS sequence"/>
</dbReference>
<dbReference type="InterPro" id="IPR001647">
    <property type="entry name" value="HTH_TetR"/>
</dbReference>
<dbReference type="InterPro" id="IPR050109">
    <property type="entry name" value="HTH-type_TetR-like_transc_reg"/>
</dbReference>
<dbReference type="SUPFAM" id="SSF46689">
    <property type="entry name" value="Homeodomain-like"/>
    <property type="match status" value="1"/>
</dbReference>
<dbReference type="PRINTS" id="PR00455">
    <property type="entry name" value="HTHTETR"/>
</dbReference>
<dbReference type="Pfam" id="PF00440">
    <property type="entry name" value="TetR_N"/>
    <property type="match status" value="1"/>
</dbReference>
<evidence type="ECO:0000313" key="4">
    <source>
        <dbReference type="EMBL" id="MER6266350.1"/>
    </source>
</evidence>
<evidence type="ECO:0000256" key="2">
    <source>
        <dbReference type="PROSITE-ProRule" id="PRU00335"/>
    </source>
</evidence>
<keyword evidence="1 2" id="KW-0238">DNA-binding</keyword>
<evidence type="ECO:0000256" key="1">
    <source>
        <dbReference type="ARBA" id="ARBA00023125"/>
    </source>
</evidence>
<keyword evidence="5" id="KW-1185">Reference proteome</keyword>
<dbReference type="Gene3D" id="1.10.357.10">
    <property type="entry name" value="Tetracycline Repressor, domain 2"/>
    <property type="match status" value="1"/>
</dbReference>
<dbReference type="PROSITE" id="PS50977">
    <property type="entry name" value="HTH_TETR_2"/>
    <property type="match status" value="1"/>
</dbReference>
<dbReference type="PANTHER" id="PTHR30055">
    <property type="entry name" value="HTH-TYPE TRANSCRIPTIONAL REGULATOR RUTR"/>
    <property type="match status" value="1"/>
</dbReference>
<evidence type="ECO:0000313" key="5">
    <source>
        <dbReference type="Proteomes" id="UP001490365"/>
    </source>
</evidence>
<accession>A0ABV1T8I3</accession>
<dbReference type="InterPro" id="IPR036271">
    <property type="entry name" value="Tet_transcr_reg_TetR-rel_C_sf"/>
</dbReference>
<reference evidence="4 5" key="1">
    <citation type="submission" date="2024-06" db="EMBL/GenBank/DDBJ databases">
        <title>The Natural Products Discovery Center: Release of the First 8490 Sequenced Strains for Exploring Actinobacteria Biosynthetic Diversity.</title>
        <authorList>
            <person name="Kalkreuter E."/>
            <person name="Kautsar S.A."/>
            <person name="Yang D."/>
            <person name="Bader C.D."/>
            <person name="Teijaro C.N."/>
            <person name="Fluegel L."/>
            <person name="Davis C.M."/>
            <person name="Simpson J.R."/>
            <person name="Lauterbach L."/>
            <person name="Steele A.D."/>
            <person name="Gui C."/>
            <person name="Meng S."/>
            <person name="Li G."/>
            <person name="Viehrig K."/>
            <person name="Ye F."/>
            <person name="Su P."/>
            <person name="Kiefer A.F."/>
            <person name="Nichols A."/>
            <person name="Cepeda A.J."/>
            <person name="Yan W."/>
            <person name="Fan B."/>
            <person name="Jiang Y."/>
            <person name="Adhikari A."/>
            <person name="Zheng C.-J."/>
            <person name="Schuster L."/>
            <person name="Cowan T.M."/>
            <person name="Smanski M.J."/>
            <person name="Chevrette M.G."/>
            <person name="De Carvalho L.P.S."/>
            <person name="Shen B."/>
        </authorList>
    </citation>
    <scope>NUCLEOTIDE SEQUENCE [LARGE SCALE GENOMIC DNA]</scope>
    <source>
        <strain evidence="4 5">NPDC001694</strain>
    </source>
</reference>
<evidence type="ECO:0000259" key="3">
    <source>
        <dbReference type="PROSITE" id="PS50977"/>
    </source>
</evidence>
<gene>
    <name evidence="4" type="ORF">ABT211_03465</name>
</gene>